<name>A0A8K0KFG6_LADFU</name>
<sequence>MPKKRKKSEKYFRRQICKDIQEFYELTLLDESKSVQQKTAETIRIANKWEIAEGGCPMAPPSGPLQLPPPHHLHQHLLHHQPYPNNDLAKEVKEVLKAVDVGKVFRLERRGMKSKNKKSSEMPKTSYQWKKITHNVLNRWKFPHWIGSIDGKLIQIIARERERKTFQL</sequence>
<dbReference type="AlphaFoldDB" id="A0A8K0KFG6"/>
<proteinExistence type="predicted"/>
<organism evidence="1 2">
    <name type="scientific">Ladona fulva</name>
    <name type="common">Scarce chaser dragonfly</name>
    <name type="synonym">Libellula fulva</name>
    <dbReference type="NCBI Taxonomy" id="123851"/>
    <lineage>
        <taxon>Eukaryota</taxon>
        <taxon>Metazoa</taxon>
        <taxon>Ecdysozoa</taxon>
        <taxon>Arthropoda</taxon>
        <taxon>Hexapoda</taxon>
        <taxon>Insecta</taxon>
        <taxon>Pterygota</taxon>
        <taxon>Palaeoptera</taxon>
        <taxon>Odonata</taxon>
        <taxon>Epiprocta</taxon>
        <taxon>Anisoptera</taxon>
        <taxon>Libelluloidea</taxon>
        <taxon>Libellulidae</taxon>
        <taxon>Ladona</taxon>
    </lineage>
</organism>
<comment type="caution">
    <text evidence="1">The sequence shown here is derived from an EMBL/GenBank/DDBJ whole genome shotgun (WGS) entry which is preliminary data.</text>
</comment>
<evidence type="ECO:0000313" key="2">
    <source>
        <dbReference type="Proteomes" id="UP000792457"/>
    </source>
</evidence>
<protein>
    <submittedName>
        <fullName evidence="1">Uncharacterized protein</fullName>
    </submittedName>
</protein>
<dbReference type="EMBL" id="KZ308684">
    <property type="protein sequence ID" value="KAG8233051.1"/>
    <property type="molecule type" value="Genomic_DNA"/>
</dbReference>
<gene>
    <name evidence="1" type="ORF">J437_LFUL004272</name>
</gene>
<accession>A0A8K0KFG6</accession>
<reference evidence="1" key="1">
    <citation type="submission" date="2013-04" db="EMBL/GenBank/DDBJ databases">
        <authorList>
            <person name="Qu J."/>
            <person name="Murali S.C."/>
            <person name="Bandaranaike D."/>
            <person name="Bellair M."/>
            <person name="Blankenburg K."/>
            <person name="Chao H."/>
            <person name="Dinh H."/>
            <person name="Doddapaneni H."/>
            <person name="Downs B."/>
            <person name="Dugan-Rocha S."/>
            <person name="Elkadiri S."/>
            <person name="Gnanaolivu R.D."/>
            <person name="Hernandez B."/>
            <person name="Javaid M."/>
            <person name="Jayaseelan J.C."/>
            <person name="Lee S."/>
            <person name="Li M."/>
            <person name="Ming W."/>
            <person name="Munidasa M."/>
            <person name="Muniz J."/>
            <person name="Nguyen L."/>
            <person name="Ongeri F."/>
            <person name="Osuji N."/>
            <person name="Pu L.-L."/>
            <person name="Puazo M."/>
            <person name="Qu C."/>
            <person name="Quiroz J."/>
            <person name="Raj R."/>
            <person name="Weissenberger G."/>
            <person name="Xin Y."/>
            <person name="Zou X."/>
            <person name="Han Y."/>
            <person name="Richards S."/>
            <person name="Worley K."/>
            <person name="Muzny D."/>
            <person name="Gibbs R."/>
        </authorList>
    </citation>
    <scope>NUCLEOTIDE SEQUENCE</scope>
    <source>
        <strain evidence="1">Sampled in the wild</strain>
    </source>
</reference>
<evidence type="ECO:0000313" key="1">
    <source>
        <dbReference type="EMBL" id="KAG8233051.1"/>
    </source>
</evidence>
<dbReference type="Proteomes" id="UP000792457">
    <property type="component" value="Unassembled WGS sequence"/>
</dbReference>
<reference evidence="1" key="2">
    <citation type="submission" date="2017-10" db="EMBL/GenBank/DDBJ databases">
        <title>Ladona fulva Genome sequencing and assembly.</title>
        <authorList>
            <person name="Murali S."/>
            <person name="Richards S."/>
            <person name="Bandaranaike D."/>
            <person name="Bellair M."/>
            <person name="Blankenburg K."/>
            <person name="Chao H."/>
            <person name="Dinh H."/>
            <person name="Doddapaneni H."/>
            <person name="Dugan-Rocha S."/>
            <person name="Elkadiri S."/>
            <person name="Gnanaolivu R."/>
            <person name="Hernandez B."/>
            <person name="Skinner E."/>
            <person name="Javaid M."/>
            <person name="Lee S."/>
            <person name="Li M."/>
            <person name="Ming W."/>
            <person name="Munidasa M."/>
            <person name="Muniz J."/>
            <person name="Nguyen L."/>
            <person name="Hughes D."/>
            <person name="Osuji N."/>
            <person name="Pu L.-L."/>
            <person name="Puazo M."/>
            <person name="Qu C."/>
            <person name="Quiroz J."/>
            <person name="Raj R."/>
            <person name="Weissenberger G."/>
            <person name="Xin Y."/>
            <person name="Zou X."/>
            <person name="Han Y."/>
            <person name="Worley K."/>
            <person name="Muzny D."/>
            <person name="Gibbs R."/>
        </authorList>
    </citation>
    <scope>NUCLEOTIDE SEQUENCE</scope>
    <source>
        <strain evidence="1">Sampled in the wild</strain>
    </source>
</reference>
<dbReference type="OrthoDB" id="6629724at2759"/>
<keyword evidence="2" id="KW-1185">Reference proteome</keyword>